<dbReference type="PATRIC" id="fig|1675527.3.peg.3165"/>
<protein>
    <submittedName>
        <fullName evidence="1">Uncharacterized protein</fullName>
    </submittedName>
</protein>
<organism evidence="1 2">
    <name type="scientific">Candidatus Rhodobacter oscarellae</name>
    <dbReference type="NCBI Taxonomy" id="1675527"/>
    <lineage>
        <taxon>Bacteria</taxon>
        <taxon>Pseudomonadati</taxon>
        <taxon>Pseudomonadota</taxon>
        <taxon>Alphaproteobacteria</taxon>
        <taxon>Rhodobacterales</taxon>
        <taxon>Rhodobacter group</taxon>
        <taxon>Rhodobacter</taxon>
    </lineage>
</organism>
<evidence type="ECO:0000313" key="1">
    <source>
        <dbReference type="EMBL" id="KMW58055.1"/>
    </source>
</evidence>
<evidence type="ECO:0000313" key="2">
    <source>
        <dbReference type="Proteomes" id="UP000037178"/>
    </source>
</evidence>
<sequence length="233" mass="26805">MYEIFPLWSENTSNPFEEDWRKVEAALNATMHPENWGFWIDWYQAQLDGRPMLPDNDAHWDMLAEIFEVSDTSRFQEEDWKKGADHINPLIREIYERWQLLGEVKEIQDALKNIRQLMLDYERRQHNLPEAMREEPTELTARYAFLSDRLEEIEAELDTPKPDFPKLRALASGLWEAIEALGNYCKKLGDAAAMKAAGTIGVGAGGYALDNLLLNGRLTEFATRLLQFASGGP</sequence>
<dbReference type="Proteomes" id="UP000037178">
    <property type="component" value="Unassembled WGS sequence"/>
</dbReference>
<dbReference type="AlphaFoldDB" id="A0A0J9E5M0"/>
<gene>
    <name evidence="1" type="ORF">AIOL_003025</name>
</gene>
<dbReference type="EMBL" id="LFTY01000002">
    <property type="protein sequence ID" value="KMW58055.1"/>
    <property type="molecule type" value="Genomic_DNA"/>
</dbReference>
<keyword evidence="2" id="KW-1185">Reference proteome</keyword>
<accession>A0A0J9E5M0</accession>
<proteinExistence type="predicted"/>
<comment type="caution">
    <text evidence="1">The sequence shown here is derived from an EMBL/GenBank/DDBJ whole genome shotgun (WGS) entry which is preliminary data.</text>
</comment>
<reference evidence="1 2" key="1">
    <citation type="submission" date="2015-06" db="EMBL/GenBank/DDBJ databases">
        <title>Draft genome sequence of an Alphaproteobacteria species associated to the Mediterranean sponge Oscarella lobularis.</title>
        <authorList>
            <person name="Jourda C."/>
            <person name="Santini S."/>
            <person name="Claverie J.-M."/>
        </authorList>
    </citation>
    <scope>NUCLEOTIDE SEQUENCE [LARGE SCALE GENOMIC DNA]</scope>
    <source>
        <strain evidence="1">IGS</strain>
    </source>
</reference>
<name>A0A0J9E5M0_9RHOB</name>